<keyword evidence="12" id="KW-1185">Reference proteome</keyword>
<keyword evidence="3" id="KW-0808">Transferase</keyword>
<dbReference type="SMART" id="SM00184">
    <property type="entry name" value="RING"/>
    <property type="match status" value="1"/>
</dbReference>
<dbReference type="EC" id="2.3.2.27" evidence="2"/>
<evidence type="ECO:0000256" key="7">
    <source>
        <dbReference type="ARBA" id="ARBA00022833"/>
    </source>
</evidence>
<dbReference type="GO" id="GO:0016567">
    <property type="term" value="P:protein ubiquitination"/>
    <property type="evidence" value="ECO:0007669"/>
    <property type="project" value="TreeGrafter"/>
</dbReference>
<dbReference type="GO" id="GO:0061630">
    <property type="term" value="F:ubiquitin protein ligase activity"/>
    <property type="evidence" value="ECO:0007669"/>
    <property type="project" value="UniProtKB-EC"/>
</dbReference>
<dbReference type="EMBL" id="PGOL01002599">
    <property type="protein sequence ID" value="PKI46590.1"/>
    <property type="molecule type" value="Genomic_DNA"/>
</dbReference>
<evidence type="ECO:0000256" key="9">
    <source>
        <dbReference type="SAM" id="MobiDB-lite"/>
    </source>
</evidence>
<dbReference type="STRING" id="22663.A0A2I0ISF4"/>
<keyword evidence="6" id="KW-0833">Ubl conjugation pathway</keyword>
<dbReference type="Proteomes" id="UP000233551">
    <property type="component" value="Unassembled WGS sequence"/>
</dbReference>
<protein>
    <recommendedName>
        <fullName evidence="2">RING-type E3 ubiquitin transferase</fullName>
        <ecNumber evidence="2">2.3.2.27</ecNumber>
    </recommendedName>
</protein>
<dbReference type="Pfam" id="PF13639">
    <property type="entry name" value="zf-RING_2"/>
    <property type="match status" value="1"/>
</dbReference>
<proteinExistence type="predicted"/>
<evidence type="ECO:0000313" key="11">
    <source>
        <dbReference type="EMBL" id="PKI46590.1"/>
    </source>
</evidence>
<dbReference type="PANTHER" id="PTHR15710:SF212">
    <property type="entry name" value="RING-TYPE E3 UBIQUITIN TRANSFERASE"/>
    <property type="match status" value="1"/>
</dbReference>
<dbReference type="Pfam" id="PF06547">
    <property type="entry name" value="DUF1117"/>
    <property type="match status" value="1"/>
</dbReference>
<dbReference type="GO" id="GO:0005737">
    <property type="term" value="C:cytoplasm"/>
    <property type="evidence" value="ECO:0007669"/>
    <property type="project" value="TreeGrafter"/>
</dbReference>
<evidence type="ECO:0000256" key="2">
    <source>
        <dbReference type="ARBA" id="ARBA00012483"/>
    </source>
</evidence>
<organism evidence="11 12">
    <name type="scientific">Punica granatum</name>
    <name type="common">Pomegranate</name>
    <dbReference type="NCBI Taxonomy" id="22663"/>
    <lineage>
        <taxon>Eukaryota</taxon>
        <taxon>Viridiplantae</taxon>
        <taxon>Streptophyta</taxon>
        <taxon>Embryophyta</taxon>
        <taxon>Tracheophyta</taxon>
        <taxon>Spermatophyta</taxon>
        <taxon>Magnoliopsida</taxon>
        <taxon>eudicotyledons</taxon>
        <taxon>Gunneridae</taxon>
        <taxon>Pentapetalae</taxon>
        <taxon>rosids</taxon>
        <taxon>malvids</taxon>
        <taxon>Myrtales</taxon>
        <taxon>Lythraceae</taxon>
        <taxon>Punica</taxon>
    </lineage>
</organism>
<evidence type="ECO:0000256" key="5">
    <source>
        <dbReference type="ARBA" id="ARBA00022771"/>
    </source>
</evidence>
<feature type="compositionally biased region" description="Low complexity" evidence="9">
    <location>
        <begin position="508"/>
        <end position="539"/>
    </location>
</feature>
<dbReference type="PROSITE" id="PS50089">
    <property type="entry name" value="ZF_RING_2"/>
    <property type="match status" value="1"/>
</dbReference>
<feature type="region of interest" description="Disordered" evidence="9">
    <location>
        <begin position="226"/>
        <end position="261"/>
    </location>
</feature>
<evidence type="ECO:0000256" key="1">
    <source>
        <dbReference type="ARBA" id="ARBA00000900"/>
    </source>
</evidence>
<dbReference type="GO" id="GO:0008270">
    <property type="term" value="F:zinc ion binding"/>
    <property type="evidence" value="ECO:0007669"/>
    <property type="project" value="UniProtKB-KW"/>
</dbReference>
<evidence type="ECO:0000256" key="3">
    <source>
        <dbReference type="ARBA" id="ARBA00022679"/>
    </source>
</evidence>
<keyword evidence="4" id="KW-0479">Metal-binding</keyword>
<sequence length="550" mass="61075">MTCTTVESFLRHSKTMYGPTSMLPHLTVPGVSQYPDQGSSDPERSTSPTPFPLAWAFRLPTACLCMKSKLLVFVGIHTTTFSGFPHFTLSDNSHFLLFPFVTRQIPCTVRPPFHLKIRSFFPISIHRRRPGSRANWSVSSRFGGEFAAFGALGFCRQRSESSMPSSTPSYWCYQCSRFVGISSRGSITCADCDSGFIESIEAPNLGIQGETRRQRLFPGDEMYVAGSGSGLGPGSGRNPYSTARRNPRNPSPSSRSPFNPVFVLRRPADQEDGRNGFELYYNEGGGSSLRPLPQGMSEFLLGSGFDRLLDQLSRVEVNPLGQVEEISPASKAAIESMPIIRIDGDHVGTELHCAVCKELFELGAEAREMPCKHMYHPECILPWLSTHNSCPVCRHEMPLNNRQEMQEQSRDENRSEEDEDEWPVGLTIWRLPGGGFAVGRFSGRRGGGSGERELPTVYTEMDGEFNNNNSNEGLPRRISWAPRESRRRERGGLRRALRNLFGCFRGSQGLGSSSSSTSRVSRNGSPLPFRASSSARQRAWSVEARSGSRE</sequence>
<dbReference type="InterPro" id="IPR039525">
    <property type="entry name" value="RNF126-like_zinc-ribbon"/>
</dbReference>
<dbReference type="Gene3D" id="3.30.40.10">
    <property type="entry name" value="Zinc/RING finger domain, C3HC4 (zinc finger)"/>
    <property type="match status" value="1"/>
</dbReference>
<keyword evidence="5 8" id="KW-0863">Zinc-finger</keyword>
<comment type="caution">
    <text evidence="11">The sequence shown here is derived from an EMBL/GenBank/DDBJ whole genome shotgun (WGS) entry which is preliminary data.</text>
</comment>
<dbReference type="CDD" id="cd16667">
    <property type="entry name" value="RING-H2_RNF126-like"/>
    <property type="match status" value="1"/>
</dbReference>
<comment type="catalytic activity">
    <reaction evidence="1">
        <text>S-ubiquitinyl-[E2 ubiquitin-conjugating enzyme]-L-cysteine + [acceptor protein]-L-lysine = [E2 ubiquitin-conjugating enzyme]-L-cysteine + N(6)-ubiquitinyl-[acceptor protein]-L-lysine.</text>
        <dbReference type="EC" id="2.3.2.27"/>
    </reaction>
</comment>
<accession>A0A2I0ISF4</accession>
<gene>
    <name evidence="11" type="ORF">CRG98_032932</name>
</gene>
<dbReference type="PANTHER" id="PTHR15710">
    <property type="entry name" value="E3 UBIQUITIN-PROTEIN LIGASE PRAJA"/>
    <property type="match status" value="1"/>
</dbReference>
<feature type="domain" description="RING-type" evidence="10">
    <location>
        <begin position="353"/>
        <end position="394"/>
    </location>
</feature>
<dbReference type="Pfam" id="PF14369">
    <property type="entry name" value="Zn_ribbon_19"/>
    <property type="match status" value="1"/>
</dbReference>
<reference evidence="11 12" key="1">
    <citation type="submission" date="2017-11" db="EMBL/GenBank/DDBJ databases">
        <title>De-novo sequencing of pomegranate (Punica granatum L.) genome.</title>
        <authorList>
            <person name="Akparov Z."/>
            <person name="Amiraslanov A."/>
            <person name="Hajiyeva S."/>
            <person name="Abbasov M."/>
            <person name="Kaur K."/>
            <person name="Hamwieh A."/>
            <person name="Solovyev V."/>
            <person name="Salamov A."/>
            <person name="Braich B."/>
            <person name="Kosarev P."/>
            <person name="Mahmoud A."/>
            <person name="Hajiyev E."/>
            <person name="Babayeva S."/>
            <person name="Izzatullayeva V."/>
            <person name="Mammadov A."/>
            <person name="Mammadov A."/>
            <person name="Sharifova S."/>
            <person name="Ojaghi J."/>
            <person name="Eynullazada K."/>
            <person name="Bayramov B."/>
            <person name="Abdulazimova A."/>
            <person name="Shahmuradov I."/>
        </authorList>
    </citation>
    <scope>NUCLEOTIDE SEQUENCE [LARGE SCALE GENOMIC DNA]</scope>
    <source>
        <strain evidence="12">cv. AG2017</strain>
        <tissue evidence="11">Leaf</tissue>
    </source>
</reference>
<dbReference type="FunFam" id="3.30.40.10:FF:000022">
    <property type="entry name" value="E3 ubiquitin-protein ligase RING1-like"/>
    <property type="match status" value="1"/>
</dbReference>
<feature type="region of interest" description="Disordered" evidence="9">
    <location>
        <begin position="508"/>
        <end position="550"/>
    </location>
</feature>
<evidence type="ECO:0000256" key="4">
    <source>
        <dbReference type="ARBA" id="ARBA00022723"/>
    </source>
</evidence>
<dbReference type="InterPro" id="IPR013083">
    <property type="entry name" value="Znf_RING/FYVE/PHD"/>
</dbReference>
<evidence type="ECO:0000256" key="8">
    <source>
        <dbReference type="PROSITE-ProRule" id="PRU00175"/>
    </source>
</evidence>
<keyword evidence="7" id="KW-0862">Zinc</keyword>
<evidence type="ECO:0000259" key="10">
    <source>
        <dbReference type="PROSITE" id="PS50089"/>
    </source>
</evidence>
<evidence type="ECO:0000313" key="12">
    <source>
        <dbReference type="Proteomes" id="UP000233551"/>
    </source>
</evidence>
<dbReference type="AlphaFoldDB" id="A0A2I0ISF4"/>
<name>A0A2I0ISF4_PUNGR</name>
<dbReference type="SUPFAM" id="SSF57850">
    <property type="entry name" value="RING/U-box"/>
    <property type="match status" value="1"/>
</dbReference>
<dbReference type="InterPro" id="IPR010543">
    <property type="entry name" value="DUF1117"/>
</dbReference>
<evidence type="ECO:0000256" key="6">
    <source>
        <dbReference type="ARBA" id="ARBA00022786"/>
    </source>
</evidence>
<dbReference type="InterPro" id="IPR001841">
    <property type="entry name" value="Znf_RING"/>
</dbReference>